<feature type="compositionally biased region" description="Basic and acidic residues" evidence="1">
    <location>
        <begin position="141"/>
        <end position="150"/>
    </location>
</feature>
<dbReference type="InterPro" id="IPR013887">
    <property type="entry name" value="UPF0592"/>
</dbReference>
<name>A0A7S9KS12_EPIFF</name>
<dbReference type="Pfam" id="PF08578">
    <property type="entry name" value="DUF1765"/>
    <property type="match status" value="1"/>
</dbReference>
<dbReference type="PANTHER" id="PTHR37988">
    <property type="entry name" value="UPF0592 MEMBRANE PROTEIN C7D4.03C"/>
    <property type="match status" value="1"/>
</dbReference>
<evidence type="ECO:0008006" key="4">
    <source>
        <dbReference type="Google" id="ProtNLM"/>
    </source>
</evidence>
<accession>A0A7S9KS12</accession>
<feature type="compositionally biased region" description="Polar residues" evidence="1">
    <location>
        <begin position="286"/>
        <end position="295"/>
    </location>
</feature>
<feature type="compositionally biased region" description="Polar residues" evidence="1">
    <location>
        <begin position="160"/>
        <end position="177"/>
    </location>
</feature>
<dbReference type="AlphaFoldDB" id="A0A7S9KS12"/>
<evidence type="ECO:0000313" key="2">
    <source>
        <dbReference type="EMBL" id="QPH00051.1"/>
    </source>
</evidence>
<reference evidence="2 3" key="1">
    <citation type="journal article" date="2018" name="PLoS Genet.">
        <title>Repeat elements organise 3D genome structure and mediate transcription in the filamentous fungus Epichloe festucae.</title>
        <authorList>
            <person name="Winter D.J."/>
            <person name="Ganley A.R.D."/>
            <person name="Young C.A."/>
            <person name="Liachko I."/>
            <person name="Schardl C.L."/>
            <person name="Dupont P.Y."/>
            <person name="Berry D."/>
            <person name="Ram A."/>
            <person name="Scott B."/>
            <person name="Cox M.P."/>
        </authorList>
    </citation>
    <scope>NUCLEOTIDE SEQUENCE [LARGE SCALE GENOMIC DNA]</scope>
    <source>
        <strain evidence="2 3">Fl1</strain>
    </source>
</reference>
<dbReference type="EMBL" id="CP031387">
    <property type="protein sequence ID" value="QPH00051.1"/>
    <property type="molecule type" value="Genomic_DNA"/>
</dbReference>
<feature type="compositionally biased region" description="Low complexity" evidence="1">
    <location>
        <begin position="296"/>
        <end position="308"/>
    </location>
</feature>
<proteinExistence type="predicted"/>
<gene>
    <name evidence="2" type="ORF">C2857_003192</name>
</gene>
<feature type="region of interest" description="Disordered" evidence="1">
    <location>
        <begin position="270"/>
        <end position="325"/>
    </location>
</feature>
<feature type="region of interest" description="Disordered" evidence="1">
    <location>
        <begin position="974"/>
        <end position="995"/>
    </location>
</feature>
<dbReference type="OrthoDB" id="296767at2759"/>
<feature type="region of interest" description="Disordered" evidence="1">
    <location>
        <begin position="1045"/>
        <end position="1144"/>
    </location>
</feature>
<protein>
    <recommendedName>
        <fullName evidence="4">DUF1765-domain-containing protein</fullName>
    </recommendedName>
</protein>
<keyword evidence="3" id="KW-1185">Reference proteome</keyword>
<feature type="region of interest" description="Disordered" evidence="1">
    <location>
        <begin position="1"/>
        <end position="53"/>
    </location>
</feature>
<feature type="compositionally biased region" description="Basic and acidic residues" evidence="1">
    <location>
        <begin position="207"/>
        <end position="216"/>
    </location>
</feature>
<feature type="compositionally biased region" description="Low complexity" evidence="1">
    <location>
        <begin position="186"/>
        <end position="197"/>
    </location>
</feature>
<organism evidence="2 3">
    <name type="scientific">Epichloe festucae (strain Fl1)</name>
    <dbReference type="NCBI Taxonomy" id="877507"/>
    <lineage>
        <taxon>Eukaryota</taxon>
        <taxon>Fungi</taxon>
        <taxon>Dikarya</taxon>
        <taxon>Ascomycota</taxon>
        <taxon>Pezizomycotina</taxon>
        <taxon>Sordariomycetes</taxon>
        <taxon>Hypocreomycetidae</taxon>
        <taxon>Hypocreales</taxon>
        <taxon>Clavicipitaceae</taxon>
        <taxon>Epichloe</taxon>
    </lineage>
</organism>
<sequence>MSSTVFMAPALQHPTRPHSAYEVGSSTDSFFDTPHHRHSGSGTGASSTQNGVNGDADNLSSCLEDFDLPSFNADFELDTSIFANSKGRHSLTQLGPPPLPIVVEPTPKPDTKLSRQFSTARGKKSSLIERPRSWLAPGSKVAKETVDSSHKKSATLKDAISQQSPSMHPERSLSSGPESFAHFARRSWMSRSSRSPSPKNVPETVPEQERTDRDGLARAPTKTKASKTPHRLQIITTNDQEGGTRQASLLKPTPKPITLATSYLSKMKSKQQSSFFGRDGPDSDHSCASSATSLNRTSDSTRTSASRSICSDGNTNTPTTDESCNEMSPQIRDALWSSFKSLDVEAKSFSSAKQTATRVAQVQSVLLPFLRGTRNHPSNKTIALEDVERRAMVLDKWWNLLLDMLQGPLPQPIPGMDRPILLEAATMLMMRPEWRQSTSYLQPLAERSPSERVRSRSWTNASKSTTDSFAHFDMLAESAEHNVRTMFVANLVKQMAYVVEKMSLRHAPLSLVNFSGKTCAYAFFFATGVADVLVRLWGLTPELLRRTGSELGLPRRNAGESDDIVALFPPKLGTLGWSSPRAVWDSLKQIPKMPLLVARIAWTGPWVARWKGRDTDLFFIFCKYFHVLSDQFVPPGLPLTEKARSPAFALVHAQLLSLVDSTIHRQTGLDHSLGAPLIDAVTGPDATALALPPPPTNLMKSMSENRLVILLKDFLSDDASELLGARHTFAETFATLVKAAARKTSLYNNAACFTLCDFLEEVLMIYHEFETPSTSYVDWPFWIDVCKKMSSSMNTMTEVRLLSFIFTIWDAIAKDSRRKVNVCLEWLLTEESFNTYFNNWCPMVRAYYQRLVCWRMCRYTGGANEMDINVYLAAAARLKTTWAHYLYCKQAAEESGRNPPSTSPMSPAMGKKFMIIRQEANLPQKGLFMGFDTFARTSSNQSLPGNETPGTNGFARTDTKKRWSLLGKVLSMTSGSGASGPSDELLPKSLSDPTGLRRELAEPAPLVSALRLETATSETDSLDSSPVFDEQRYIFKFILGWQQNPGPARDRALTRPRLPIPTQARISPKSRADRAPLPSSPTPRPSAHSPPETPKPVQTQTGTGVTSLTASVEEWLRNTPTSSSAFEGAEERRGSVAEGQTGVASDTRLKTQWHVADGVEGMHEHFTKPIKPSGTFAKNAVYCGRALAEWSQVVSECNIFTERRQDDGVERMRDVEVPFLGVDGFRKVGV</sequence>
<feature type="compositionally biased region" description="Polar residues" evidence="1">
    <location>
        <begin position="234"/>
        <end position="247"/>
    </location>
</feature>
<feature type="region of interest" description="Disordered" evidence="1">
    <location>
        <begin position="88"/>
        <end position="255"/>
    </location>
</feature>
<dbReference type="Proteomes" id="UP000594364">
    <property type="component" value="Chromosome 3"/>
</dbReference>
<feature type="compositionally biased region" description="Polar residues" evidence="1">
    <location>
        <begin position="309"/>
        <end position="325"/>
    </location>
</feature>
<feature type="compositionally biased region" description="Polar residues" evidence="1">
    <location>
        <begin position="1096"/>
        <end position="1110"/>
    </location>
</feature>
<dbReference type="PANTHER" id="PTHR37988:SF1">
    <property type="entry name" value="UPF0592 MEMBRANE PROTEIN C7D4.03C"/>
    <property type="match status" value="1"/>
</dbReference>
<evidence type="ECO:0000256" key="1">
    <source>
        <dbReference type="SAM" id="MobiDB-lite"/>
    </source>
</evidence>
<evidence type="ECO:0000313" key="3">
    <source>
        <dbReference type="Proteomes" id="UP000594364"/>
    </source>
</evidence>